<keyword evidence="1" id="KW-1133">Transmembrane helix</keyword>
<dbReference type="AlphaFoldDB" id="A0A1Z4BWH1"/>
<protein>
    <submittedName>
        <fullName evidence="2">Uncharacterized protein</fullName>
    </submittedName>
</protein>
<keyword evidence="1" id="KW-0472">Membrane</keyword>
<gene>
    <name evidence="2" type="ORF">CEK71_05990</name>
</gene>
<evidence type="ECO:0000313" key="3">
    <source>
        <dbReference type="Proteomes" id="UP000197019"/>
    </source>
</evidence>
<keyword evidence="1" id="KW-0812">Transmembrane</keyword>
<organism evidence="2 3">
    <name type="scientific">Methylovulum psychrotolerans</name>
    <dbReference type="NCBI Taxonomy" id="1704499"/>
    <lineage>
        <taxon>Bacteria</taxon>
        <taxon>Pseudomonadati</taxon>
        <taxon>Pseudomonadota</taxon>
        <taxon>Gammaproteobacteria</taxon>
        <taxon>Methylococcales</taxon>
        <taxon>Methylococcaceae</taxon>
        <taxon>Methylovulum</taxon>
    </lineage>
</organism>
<keyword evidence="3" id="KW-1185">Reference proteome</keyword>
<evidence type="ECO:0000313" key="2">
    <source>
        <dbReference type="EMBL" id="ASF45656.1"/>
    </source>
</evidence>
<evidence type="ECO:0000256" key="1">
    <source>
        <dbReference type="SAM" id="Phobius"/>
    </source>
</evidence>
<dbReference type="KEGG" id="mpsy:CEK71_05990"/>
<reference evidence="2 3" key="1">
    <citation type="submission" date="2017-06" db="EMBL/GenBank/DDBJ databases">
        <title>Genome Sequencing of the methanotroph Methylovulum psychrotolerants str. HV10-M2 isolated from a high-altitude environment.</title>
        <authorList>
            <person name="Mateos-Rivera A."/>
        </authorList>
    </citation>
    <scope>NUCLEOTIDE SEQUENCE [LARGE SCALE GENOMIC DNA]</scope>
    <source>
        <strain evidence="2 3">HV10_M2</strain>
    </source>
</reference>
<sequence length="68" mass="7557">MAGIMAIRFGIGNLMLIGLGIGLLMVMATVHLMAMVIGHVIPTPNQFMCRDRCTIDPYNRRASVYFSR</sequence>
<proteinExistence type="predicted"/>
<name>A0A1Z4BWH1_9GAMM</name>
<dbReference type="EMBL" id="CP022129">
    <property type="protein sequence ID" value="ASF45656.1"/>
    <property type="molecule type" value="Genomic_DNA"/>
</dbReference>
<dbReference type="Proteomes" id="UP000197019">
    <property type="component" value="Chromosome"/>
</dbReference>
<feature type="transmembrane region" description="Helical" evidence="1">
    <location>
        <begin position="12"/>
        <end position="41"/>
    </location>
</feature>
<accession>A0A1Z4BWH1</accession>